<dbReference type="PROSITE" id="PS50137">
    <property type="entry name" value="DS_RBD"/>
    <property type="match status" value="1"/>
</dbReference>
<evidence type="ECO:0000259" key="9">
    <source>
        <dbReference type="PROSITE" id="PS50142"/>
    </source>
</evidence>
<evidence type="ECO:0000256" key="7">
    <source>
        <dbReference type="PROSITE-ProRule" id="PRU00266"/>
    </source>
</evidence>
<dbReference type="SMART" id="SM00535">
    <property type="entry name" value="RIBOc"/>
    <property type="match status" value="2"/>
</dbReference>
<dbReference type="InterPro" id="IPR036389">
    <property type="entry name" value="RNase_III_sf"/>
</dbReference>
<feature type="domain" description="RNase III" evidence="9">
    <location>
        <begin position="41"/>
        <end position="180"/>
    </location>
</feature>
<keyword evidence="6 7" id="KW-0694">RNA-binding</keyword>
<dbReference type="Proteomes" id="UP000663848">
    <property type="component" value="Unassembled WGS sequence"/>
</dbReference>
<dbReference type="GO" id="GO:0030422">
    <property type="term" value="P:siRNA processing"/>
    <property type="evidence" value="ECO:0007669"/>
    <property type="project" value="InterPro"/>
</dbReference>
<dbReference type="GO" id="GO:0004525">
    <property type="term" value="F:ribonuclease III activity"/>
    <property type="evidence" value="ECO:0007669"/>
    <property type="project" value="InterPro"/>
</dbReference>
<feature type="domain" description="DRBM" evidence="8">
    <location>
        <begin position="458"/>
        <end position="480"/>
    </location>
</feature>
<evidence type="ECO:0000256" key="6">
    <source>
        <dbReference type="ARBA" id="ARBA00022884"/>
    </source>
</evidence>
<dbReference type="PROSITE" id="PS50142">
    <property type="entry name" value="RNASE_3_2"/>
    <property type="match status" value="2"/>
</dbReference>
<dbReference type="GO" id="GO:0031054">
    <property type="term" value="P:pre-miRNA processing"/>
    <property type="evidence" value="ECO:0007669"/>
    <property type="project" value="InterPro"/>
</dbReference>
<dbReference type="GO" id="GO:0006309">
    <property type="term" value="P:apoptotic DNA fragmentation"/>
    <property type="evidence" value="ECO:0007669"/>
    <property type="project" value="TreeGrafter"/>
</dbReference>
<dbReference type="PANTHER" id="PTHR14950:SF37">
    <property type="entry name" value="ENDORIBONUCLEASE DICER"/>
    <property type="match status" value="1"/>
</dbReference>
<evidence type="ECO:0000259" key="8">
    <source>
        <dbReference type="PROSITE" id="PS50137"/>
    </source>
</evidence>
<evidence type="ECO:0000313" key="10">
    <source>
        <dbReference type="EMBL" id="CAF4844441.1"/>
    </source>
</evidence>
<evidence type="ECO:0000256" key="4">
    <source>
        <dbReference type="ARBA" id="ARBA00022801"/>
    </source>
</evidence>
<evidence type="ECO:0000256" key="5">
    <source>
        <dbReference type="ARBA" id="ARBA00022842"/>
    </source>
</evidence>
<keyword evidence="5" id="KW-0460">Magnesium</keyword>
<dbReference type="InterPro" id="IPR000999">
    <property type="entry name" value="RNase_III_dom"/>
</dbReference>
<dbReference type="CDD" id="cd00048">
    <property type="entry name" value="DSRM_SF"/>
    <property type="match status" value="1"/>
</dbReference>
<evidence type="ECO:0000256" key="2">
    <source>
        <dbReference type="ARBA" id="ARBA00001946"/>
    </source>
</evidence>
<dbReference type="GO" id="GO:0004530">
    <property type="term" value="F:deoxyribonuclease I activity"/>
    <property type="evidence" value="ECO:0007669"/>
    <property type="project" value="TreeGrafter"/>
</dbReference>
<comment type="cofactor">
    <cofactor evidence="1">
        <name>Mn(2+)</name>
        <dbReference type="ChEBI" id="CHEBI:29035"/>
    </cofactor>
</comment>
<dbReference type="InterPro" id="IPR014720">
    <property type="entry name" value="dsRBD_dom"/>
</dbReference>
<dbReference type="Gene3D" id="1.10.1520.10">
    <property type="entry name" value="Ribonuclease III domain"/>
    <property type="match status" value="2"/>
</dbReference>
<dbReference type="FunFam" id="1.10.1520.10:FF:000004">
    <property type="entry name" value="Endoribonuclease dicer-like 1"/>
    <property type="match status" value="1"/>
</dbReference>
<evidence type="ECO:0008006" key="12">
    <source>
        <dbReference type="Google" id="ProtNLM"/>
    </source>
</evidence>
<evidence type="ECO:0000313" key="11">
    <source>
        <dbReference type="Proteomes" id="UP000663848"/>
    </source>
</evidence>
<gene>
    <name evidence="10" type="ORF">QYT958_LOCUS26687</name>
</gene>
<dbReference type="CDD" id="cd00593">
    <property type="entry name" value="RIBOc"/>
    <property type="match status" value="2"/>
</dbReference>
<evidence type="ECO:0000256" key="1">
    <source>
        <dbReference type="ARBA" id="ARBA00001936"/>
    </source>
</evidence>
<dbReference type="SUPFAM" id="SSF69065">
    <property type="entry name" value="RNase III domain-like"/>
    <property type="match status" value="2"/>
</dbReference>
<comment type="cofactor">
    <cofactor evidence="2">
        <name>Mg(2+)</name>
        <dbReference type="ChEBI" id="CHEBI:18420"/>
    </cofactor>
</comment>
<dbReference type="GO" id="GO:0005634">
    <property type="term" value="C:nucleus"/>
    <property type="evidence" value="ECO:0007669"/>
    <property type="project" value="TreeGrafter"/>
</dbReference>
<dbReference type="Gene3D" id="3.30.160.20">
    <property type="match status" value="1"/>
</dbReference>
<dbReference type="InterPro" id="IPR044441">
    <property type="entry name" value="DICER_DSRM"/>
</dbReference>
<dbReference type="GO" id="GO:0046872">
    <property type="term" value="F:metal ion binding"/>
    <property type="evidence" value="ECO:0007669"/>
    <property type="project" value="UniProtKB-KW"/>
</dbReference>
<dbReference type="Pfam" id="PF00636">
    <property type="entry name" value="Ribonuclease_3"/>
    <property type="match status" value="2"/>
</dbReference>
<organism evidence="10 11">
    <name type="scientific">Rotaria socialis</name>
    <dbReference type="NCBI Taxonomy" id="392032"/>
    <lineage>
        <taxon>Eukaryota</taxon>
        <taxon>Metazoa</taxon>
        <taxon>Spiralia</taxon>
        <taxon>Gnathifera</taxon>
        <taxon>Rotifera</taxon>
        <taxon>Eurotatoria</taxon>
        <taxon>Bdelloidea</taxon>
        <taxon>Philodinida</taxon>
        <taxon>Philodinidae</taxon>
        <taxon>Rotaria</taxon>
    </lineage>
</organism>
<feature type="domain" description="RNase III" evidence="9">
    <location>
        <begin position="233"/>
        <end position="388"/>
    </location>
</feature>
<keyword evidence="3" id="KW-0479">Metal-binding</keyword>
<dbReference type="GO" id="GO:0005737">
    <property type="term" value="C:cytoplasm"/>
    <property type="evidence" value="ECO:0007669"/>
    <property type="project" value="TreeGrafter"/>
</dbReference>
<dbReference type="GO" id="GO:0003723">
    <property type="term" value="F:RNA binding"/>
    <property type="evidence" value="ECO:0007669"/>
    <property type="project" value="UniProtKB-UniRule"/>
</dbReference>
<sequence length="486" mass="55242">MPLVTFNDYLRTNTNLSLLPLVPLSYSSSSSYQSLLQPSPDILFQAITRRSASENTDMENLEILGDCFLKLTVSMCLYHRYPEASAGALTVEKAKQISNKNLYRIAVKKQLKSYLNVMKINFRGKYANWIPPGYVINETPQLTTDGESVDLKGYSTQYVKRKAFADMIEAFIGVFLISTDYTITMQFMKWLSIDVIPLDKNNHLMEVPSILCSYSANDEIRPIVDKFYKEQAFDDIEKIINYNFRNKAYLVAAFTHPSSFANRLTNCYERLEFLGDAVLDFLVTRHIFITDTKITPGRVTDIRQDLSNNGRLAYILVAYRLHTKILHNSPDLFGKIQMYAGDNEVFPKDSSSEIILNKDIDQWADSTAPKALADVFEALVGAVFLDSEKCLKTVWNVIEPLLRQYIDRSIANPNSNPIREFFEKGGKVISESTETDTEKDTIKSICIVQTANGRRIDGSGTSKKMAKYDACRKAIKLLMEYNVIDD</sequence>
<name>A0A821RN38_9BILA</name>
<dbReference type="Pfam" id="PF20932">
    <property type="entry name" value="Dicer_dsRBD"/>
    <property type="match status" value="1"/>
</dbReference>
<dbReference type="AlphaFoldDB" id="A0A821RN38"/>
<dbReference type="EMBL" id="CAJOBR010006459">
    <property type="protein sequence ID" value="CAF4844441.1"/>
    <property type="molecule type" value="Genomic_DNA"/>
</dbReference>
<evidence type="ECO:0000256" key="3">
    <source>
        <dbReference type="ARBA" id="ARBA00022723"/>
    </source>
</evidence>
<dbReference type="PROSITE" id="PS00517">
    <property type="entry name" value="RNASE_3_1"/>
    <property type="match status" value="1"/>
</dbReference>
<comment type="caution">
    <text evidence="10">The sequence shown here is derived from an EMBL/GenBank/DDBJ whole genome shotgun (WGS) entry which is preliminary data.</text>
</comment>
<protein>
    <recommendedName>
        <fullName evidence="12">Dicer-like protein</fullName>
    </recommendedName>
</protein>
<proteinExistence type="predicted"/>
<reference evidence="10" key="1">
    <citation type="submission" date="2021-02" db="EMBL/GenBank/DDBJ databases">
        <authorList>
            <person name="Nowell W R."/>
        </authorList>
    </citation>
    <scope>NUCLEOTIDE SEQUENCE</scope>
</reference>
<dbReference type="PANTHER" id="PTHR14950">
    <property type="entry name" value="DICER-RELATED"/>
    <property type="match status" value="1"/>
</dbReference>
<accession>A0A821RN38</accession>
<keyword evidence="4" id="KW-0378">Hydrolase</keyword>